<evidence type="ECO:0000313" key="3">
    <source>
        <dbReference type="Proteomes" id="UP000574390"/>
    </source>
</evidence>
<accession>A0A7J6QFR8</accession>
<feature type="non-terminal residue" evidence="2">
    <location>
        <position position="1"/>
    </location>
</feature>
<feature type="coiled-coil region" evidence="1">
    <location>
        <begin position="55"/>
        <end position="82"/>
    </location>
</feature>
<evidence type="ECO:0000313" key="2">
    <source>
        <dbReference type="EMBL" id="KAF4707414.1"/>
    </source>
</evidence>
<dbReference type="EMBL" id="JABANM010029767">
    <property type="protein sequence ID" value="KAF4707414.1"/>
    <property type="molecule type" value="Genomic_DNA"/>
</dbReference>
<dbReference type="Proteomes" id="UP000574390">
    <property type="component" value="Unassembled WGS sequence"/>
</dbReference>
<protein>
    <submittedName>
        <fullName evidence="2">Uncharacterized protein</fullName>
    </submittedName>
</protein>
<evidence type="ECO:0000256" key="1">
    <source>
        <dbReference type="SAM" id="Coils"/>
    </source>
</evidence>
<organism evidence="2 3">
    <name type="scientific">Perkinsus olseni</name>
    <name type="common">Perkinsus atlanticus</name>
    <dbReference type="NCBI Taxonomy" id="32597"/>
    <lineage>
        <taxon>Eukaryota</taxon>
        <taxon>Sar</taxon>
        <taxon>Alveolata</taxon>
        <taxon>Perkinsozoa</taxon>
        <taxon>Perkinsea</taxon>
        <taxon>Perkinsida</taxon>
        <taxon>Perkinsidae</taxon>
        <taxon>Perkinsus</taxon>
    </lineage>
</organism>
<sequence length="210" mass="23992">MSRLSYRSLSGVYLFHRIKLIPYRSSRALHLRDKCSSHKADGTTVGYTDEMMIEMMVLGEQANALRQQIEEARVKHLRIEYERQLASTRKLVRDRLESHWSGVVGKVNGKMLEFAKATLGDEEYPSFISALLDRDIENLDRFEKAQNASLDVEPVELVPEVEENIDVAHRVWTLVGELGKDHPKAIETVERFGQGHLVKASKNFVRATEA</sequence>
<gene>
    <name evidence="2" type="ORF">FOZ62_006928</name>
</gene>
<reference evidence="2 3" key="1">
    <citation type="submission" date="2020-04" db="EMBL/GenBank/DDBJ databases">
        <title>Perkinsus olseni comparative genomics.</title>
        <authorList>
            <person name="Bogema D.R."/>
        </authorList>
    </citation>
    <scope>NUCLEOTIDE SEQUENCE [LARGE SCALE GENOMIC DNA]</scope>
    <source>
        <strain evidence="2">ATCC PRA-205</strain>
    </source>
</reference>
<comment type="caution">
    <text evidence="2">The sequence shown here is derived from an EMBL/GenBank/DDBJ whole genome shotgun (WGS) entry which is preliminary data.</text>
</comment>
<keyword evidence="1" id="KW-0175">Coiled coil</keyword>
<name>A0A7J6QFR8_PEROL</name>
<dbReference type="AlphaFoldDB" id="A0A7J6QFR8"/>
<proteinExistence type="predicted"/>